<evidence type="ECO:0000313" key="1">
    <source>
        <dbReference type="EMBL" id="RJP73824.1"/>
    </source>
</evidence>
<organism evidence="1 2">
    <name type="scientific">Candidatus Abyssobacteria bacterium SURF_17</name>
    <dbReference type="NCBI Taxonomy" id="2093361"/>
    <lineage>
        <taxon>Bacteria</taxon>
        <taxon>Pseudomonadati</taxon>
        <taxon>Candidatus Hydrogenedentota</taxon>
        <taxon>Candidatus Abyssobacteria</taxon>
    </lineage>
</organism>
<comment type="caution">
    <text evidence="1">The sequence shown here is derived from an EMBL/GenBank/DDBJ whole genome shotgun (WGS) entry which is preliminary data.</text>
</comment>
<dbReference type="EMBL" id="QZKI01000023">
    <property type="protein sequence ID" value="RJP73824.1"/>
    <property type="molecule type" value="Genomic_DNA"/>
</dbReference>
<gene>
    <name evidence="1" type="ORF">C4532_03940</name>
</gene>
<name>A0A419F5Q4_9BACT</name>
<evidence type="ECO:0000313" key="2">
    <source>
        <dbReference type="Proteomes" id="UP000285961"/>
    </source>
</evidence>
<proteinExistence type="predicted"/>
<dbReference type="AlphaFoldDB" id="A0A419F5Q4"/>
<protein>
    <recommendedName>
        <fullName evidence="3">DUF4157 domain-containing protein</fullName>
    </recommendedName>
</protein>
<sequence>MDPNDISALIDEANQWVTLQRNKHRPSARPLSNSEKIDLGRFFECDTLERVRLEVVSQVEPPEFSLPLPDKAKTDLRLTFGRLAGIAFEDTIVISKTQMMFRSHMLPLLFHELMHVVQYETLGSYAFMERYVHGWLENGFSYHAIPLERDAYELQEWYEVSPEVSFSVSEEVGRRLGLLPREGTE</sequence>
<evidence type="ECO:0008006" key="3">
    <source>
        <dbReference type="Google" id="ProtNLM"/>
    </source>
</evidence>
<dbReference type="Proteomes" id="UP000285961">
    <property type="component" value="Unassembled WGS sequence"/>
</dbReference>
<accession>A0A419F5Q4</accession>
<reference evidence="1 2" key="1">
    <citation type="journal article" date="2017" name="ISME J.">
        <title>Energy and carbon metabolisms in a deep terrestrial subsurface fluid microbial community.</title>
        <authorList>
            <person name="Momper L."/>
            <person name="Jungbluth S.P."/>
            <person name="Lee M.D."/>
            <person name="Amend J.P."/>
        </authorList>
    </citation>
    <scope>NUCLEOTIDE SEQUENCE [LARGE SCALE GENOMIC DNA]</scope>
    <source>
        <strain evidence="1">SURF_17</strain>
    </source>
</reference>